<gene>
    <name evidence="1" type="ORF">RDI58_014419</name>
</gene>
<organism evidence="1 2">
    <name type="scientific">Solanum bulbocastanum</name>
    <name type="common">Wild potato</name>
    <dbReference type="NCBI Taxonomy" id="147425"/>
    <lineage>
        <taxon>Eukaryota</taxon>
        <taxon>Viridiplantae</taxon>
        <taxon>Streptophyta</taxon>
        <taxon>Embryophyta</taxon>
        <taxon>Tracheophyta</taxon>
        <taxon>Spermatophyta</taxon>
        <taxon>Magnoliopsida</taxon>
        <taxon>eudicotyledons</taxon>
        <taxon>Gunneridae</taxon>
        <taxon>Pentapetalae</taxon>
        <taxon>asterids</taxon>
        <taxon>lamiids</taxon>
        <taxon>Solanales</taxon>
        <taxon>Solanaceae</taxon>
        <taxon>Solanoideae</taxon>
        <taxon>Solaneae</taxon>
        <taxon>Solanum</taxon>
    </lineage>
</organism>
<evidence type="ECO:0000313" key="1">
    <source>
        <dbReference type="EMBL" id="KAK6785894.1"/>
    </source>
</evidence>
<evidence type="ECO:0000313" key="2">
    <source>
        <dbReference type="Proteomes" id="UP001371456"/>
    </source>
</evidence>
<comment type="caution">
    <text evidence="1">The sequence shown here is derived from an EMBL/GenBank/DDBJ whole genome shotgun (WGS) entry which is preliminary data.</text>
</comment>
<name>A0AAN8TDE6_SOLBU</name>
<sequence length="48" mass="5688">MLQFMVLIPNYSDCAFFIINKNPHKTISLWVQRNSLFSSALFLKQRIL</sequence>
<dbReference type="AlphaFoldDB" id="A0AAN8TDE6"/>
<dbReference type="Proteomes" id="UP001371456">
    <property type="component" value="Unassembled WGS sequence"/>
</dbReference>
<keyword evidence="2" id="KW-1185">Reference proteome</keyword>
<protein>
    <submittedName>
        <fullName evidence="1">Uncharacterized protein</fullName>
    </submittedName>
</protein>
<reference evidence="1 2" key="1">
    <citation type="submission" date="2024-02" db="EMBL/GenBank/DDBJ databases">
        <title>de novo genome assembly of Solanum bulbocastanum strain 11H21.</title>
        <authorList>
            <person name="Hosaka A.J."/>
        </authorList>
    </citation>
    <scope>NUCLEOTIDE SEQUENCE [LARGE SCALE GENOMIC DNA]</scope>
    <source>
        <tissue evidence="1">Young leaves</tissue>
    </source>
</reference>
<dbReference type="EMBL" id="JBANQN010000006">
    <property type="protein sequence ID" value="KAK6785894.1"/>
    <property type="molecule type" value="Genomic_DNA"/>
</dbReference>
<accession>A0AAN8TDE6</accession>
<proteinExistence type="predicted"/>